<accession>A0ACD5BDD0</accession>
<evidence type="ECO:0000313" key="2">
    <source>
        <dbReference type="Proteomes" id="UP001456344"/>
    </source>
</evidence>
<organism evidence="1 2">
    <name type="scientific">Amycolatopsis coloradensis</name>
    <dbReference type="NCBI Taxonomy" id="76021"/>
    <lineage>
        <taxon>Bacteria</taxon>
        <taxon>Bacillati</taxon>
        <taxon>Actinomycetota</taxon>
        <taxon>Actinomycetes</taxon>
        <taxon>Pseudonocardiales</taxon>
        <taxon>Pseudonocardiaceae</taxon>
        <taxon>Amycolatopsis</taxon>
    </lineage>
</organism>
<dbReference type="EMBL" id="CP150484">
    <property type="protein sequence ID" value="WYW17403.1"/>
    <property type="molecule type" value="Genomic_DNA"/>
</dbReference>
<evidence type="ECO:0000313" key="1">
    <source>
        <dbReference type="EMBL" id="WYW17403.1"/>
    </source>
</evidence>
<gene>
    <name evidence="1" type="ORF">LCL61_17780</name>
</gene>
<sequence>MAVKWYRTVSVLAVMAGFLFVGGEAAAEDPIEPGHSYVESVRTGAGGH</sequence>
<keyword evidence="2" id="KW-1185">Reference proteome</keyword>
<reference evidence="1" key="1">
    <citation type="submission" date="2023-10" db="EMBL/GenBank/DDBJ databases">
        <title>Whole genome sequencing of actinobacterial strain Amycolatopsis sp. (BCA-696) identifies the underlying plant growth-promoting genes.</title>
        <authorList>
            <person name="Gandham P."/>
            <person name="Vadla N."/>
            <person name="Saji A."/>
            <person name="Srinivas V."/>
            <person name="Ruperao P."/>
            <person name="Selvanayagam S."/>
            <person name="Saxena R.K."/>
            <person name="Rathore A."/>
            <person name="Gopalakrishnan S."/>
            <person name="Thakur V."/>
        </authorList>
    </citation>
    <scope>NUCLEOTIDE SEQUENCE</scope>
    <source>
        <strain evidence="1">BCA-696</strain>
    </source>
</reference>
<name>A0ACD5BDD0_9PSEU</name>
<dbReference type="Proteomes" id="UP001456344">
    <property type="component" value="Chromosome"/>
</dbReference>
<protein>
    <submittedName>
        <fullName evidence="1">Uncharacterized protein</fullName>
    </submittedName>
</protein>
<proteinExistence type="predicted"/>